<evidence type="ECO:0000313" key="2">
    <source>
        <dbReference type="Proteomes" id="UP000190827"/>
    </source>
</evidence>
<comment type="caution">
    <text evidence="1">The sequence shown here is derived from an EMBL/GenBank/DDBJ whole genome shotgun (WGS) entry which is preliminary data.</text>
</comment>
<accession>A0ABY1LH00</accession>
<dbReference type="Gene3D" id="1.10.10.2840">
    <property type="entry name" value="PucR C-terminal helix-turn-helix domain"/>
    <property type="match status" value="1"/>
</dbReference>
<gene>
    <name evidence="1" type="ORF">SAMN06295973_0528</name>
</gene>
<dbReference type="Proteomes" id="UP000190827">
    <property type="component" value="Unassembled WGS sequence"/>
</dbReference>
<organism evidence="1 2">
    <name type="scientific">Plantibacter cousiniae</name>
    <name type="common">nom. nud.</name>
    <dbReference type="NCBI Taxonomy" id="199709"/>
    <lineage>
        <taxon>Bacteria</taxon>
        <taxon>Bacillati</taxon>
        <taxon>Actinomycetota</taxon>
        <taxon>Actinomycetes</taxon>
        <taxon>Micrococcales</taxon>
        <taxon>Microbacteriaceae</taxon>
        <taxon>Plantibacter</taxon>
    </lineage>
</organism>
<protein>
    <recommendedName>
        <fullName evidence="3">PucR C-terminal helix-turn-helix domain-containing protein</fullName>
    </recommendedName>
</protein>
<evidence type="ECO:0008006" key="3">
    <source>
        <dbReference type="Google" id="ProtNLM"/>
    </source>
</evidence>
<sequence>MQELVGRLTALDPEASEGLKVIAYFDALVAGGVNTEALTRGAAVLAGVPAGARTPEAAVRVDPAGHRLPVESADWPRRTVAGDGSVWLERVGAAHANDAIVLERFALAVALLRSRRHPQADSSVQILLDADRSESERSQAAERLSLSGSALRVVTTAPSVHLPGGPSALTVGTGGVLRATIVSGPDSVPGPSTVDGVAGIGRPGVATQLVRSWADAQLAISMTDASHRVVDIADLGILADAVRELAATAAGVPDVSALAALDDRAVRVLDALVRGDSVRSAAQELGMHHSTLQGKHEHFTRILGYDPREPVGRARYELASLLLRSMGR</sequence>
<dbReference type="InterPro" id="IPR042070">
    <property type="entry name" value="PucR_C-HTH_sf"/>
</dbReference>
<proteinExistence type="predicted"/>
<dbReference type="RefSeq" id="WP_079704593.1">
    <property type="nucleotide sequence ID" value="NZ_FUZO01000001.1"/>
</dbReference>
<keyword evidence="2" id="KW-1185">Reference proteome</keyword>
<evidence type="ECO:0000313" key="1">
    <source>
        <dbReference type="EMBL" id="SKC39653.1"/>
    </source>
</evidence>
<reference evidence="1 2" key="1">
    <citation type="submission" date="2017-02" db="EMBL/GenBank/DDBJ databases">
        <authorList>
            <person name="Varghese N."/>
            <person name="Submissions S."/>
        </authorList>
    </citation>
    <scope>NUCLEOTIDE SEQUENCE [LARGE SCALE GENOMIC DNA]</scope>
    <source>
        <strain evidence="1 2">VKM Ac-1787</strain>
    </source>
</reference>
<dbReference type="EMBL" id="FUZO01000001">
    <property type="protein sequence ID" value="SKC39653.1"/>
    <property type="molecule type" value="Genomic_DNA"/>
</dbReference>
<name>A0ABY1LH00_9MICO</name>